<dbReference type="PANTHER" id="PTHR43630">
    <property type="entry name" value="POLY-BETA-1,6-N-ACETYL-D-GLUCOSAMINE SYNTHASE"/>
    <property type="match status" value="1"/>
</dbReference>
<keyword evidence="3" id="KW-1185">Reference proteome</keyword>
<protein>
    <submittedName>
        <fullName evidence="2">Glycosyltransferase family 2 protein</fullName>
    </submittedName>
</protein>
<dbReference type="PANTHER" id="PTHR43630:SF2">
    <property type="entry name" value="GLYCOSYLTRANSFERASE"/>
    <property type="match status" value="1"/>
</dbReference>
<evidence type="ECO:0000259" key="1">
    <source>
        <dbReference type="Pfam" id="PF00535"/>
    </source>
</evidence>
<dbReference type="Pfam" id="PF00535">
    <property type="entry name" value="Glycos_transf_2"/>
    <property type="match status" value="1"/>
</dbReference>
<evidence type="ECO:0000313" key="3">
    <source>
        <dbReference type="Proteomes" id="UP000784880"/>
    </source>
</evidence>
<dbReference type="CDD" id="cd02511">
    <property type="entry name" value="Beta4Glucosyltransferase"/>
    <property type="match status" value="1"/>
</dbReference>
<comment type="caution">
    <text evidence="2">The sequence shown here is derived from an EMBL/GenBank/DDBJ whole genome shotgun (WGS) entry which is preliminary data.</text>
</comment>
<dbReference type="Proteomes" id="UP000784880">
    <property type="component" value="Unassembled WGS sequence"/>
</dbReference>
<gene>
    <name evidence="2" type="ORF">KS419_16495</name>
</gene>
<accession>A0ABS6JI63</accession>
<organism evidence="2 3">
    <name type="scientific">Evansella tamaricis</name>
    <dbReference type="NCBI Taxonomy" id="2069301"/>
    <lineage>
        <taxon>Bacteria</taxon>
        <taxon>Bacillati</taxon>
        <taxon>Bacillota</taxon>
        <taxon>Bacilli</taxon>
        <taxon>Bacillales</taxon>
        <taxon>Bacillaceae</taxon>
        <taxon>Evansella</taxon>
    </lineage>
</organism>
<dbReference type="InterPro" id="IPR001173">
    <property type="entry name" value="Glyco_trans_2-like"/>
</dbReference>
<evidence type="ECO:0000313" key="2">
    <source>
        <dbReference type="EMBL" id="MBU9713331.1"/>
    </source>
</evidence>
<dbReference type="EMBL" id="JAHQCS010000131">
    <property type="protein sequence ID" value="MBU9713331.1"/>
    <property type="molecule type" value="Genomic_DNA"/>
</dbReference>
<feature type="domain" description="Glycosyltransferase 2-like" evidence="1">
    <location>
        <begin position="8"/>
        <end position="134"/>
    </location>
</feature>
<dbReference type="RefSeq" id="WP_217067488.1">
    <property type="nucleotide sequence ID" value="NZ_JAHQCS010000131.1"/>
</dbReference>
<sequence>MVTSYRLSVNIIVKNAESTIQKCLDSIVEVADEIIIVDTGSTDQTVSVIDKYPVNLFHMDWNDNFSDARNKALSQTTGDWVYIIDSDEILQSNRKHFDELMFDEQAEAYWIKVENIVEQSTFIHKNIRFFRNRPTYRFQGRIHEQILPTILEYKNHSHVQESSINILHKGYDKNYKLQSEKQSRNKRLLIKELKVNNDPFLYYNLALEHLKGKHYKKVITFLKPVFAWKKNKCLIWPMLISC</sequence>
<reference evidence="2 3" key="1">
    <citation type="submission" date="2021-06" db="EMBL/GenBank/DDBJ databases">
        <title>Bacillus sp. RD4P76, an endophyte from a halophyte.</title>
        <authorList>
            <person name="Sun J.-Q."/>
        </authorList>
    </citation>
    <scope>NUCLEOTIDE SEQUENCE [LARGE SCALE GENOMIC DNA]</scope>
    <source>
        <strain evidence="2 3">CGMCC 1.15917</strain>
    </source>
</reference>
<name>A0ABS6JI63_9BACI</name>
<proteinExistence type="predicted"/>